<reference evidence="2 3" key="1">
    <citation type="submission" date="2019-01" db="EMBL/GenBank/DDBJ databases">
        <authorList>
            <person name="Brito A."/>
        </authorList>
    </citation>
    <scope>NUCLEOTIDE SEQUENCE [LARGE SCALE GENOMIC DNA]</scope>
    <source>
        <strain evidence="2">1</strain>
    </source>
</reference>
<evidence type="ECO:0008006" key="4">
    <source>
        <dbReference type="Google" id="ProtNLM"/>
    </source>
</evidence>
<evidence type="ECO:0000256" key="1">
    <source>
        <dbReference type="SAM" id="Phobius"/>
    </source>
</evidence>
<dbReference type="EMBL" id="CAACVJ010000125">
    <property type="protein sequence ID" value="VEP13674.1"/>
    <property type="molecule type" value="Genomic_DNA"/>
</dbReference>
<dbReference type="Gene3D" id="3.30.530.20">
    <property type="match status" value="1"/>
</dbReference>
<dbReference type="OrthoDB" id="581779at2"/>
<dbReference type="SUPFAM" id="SSF55961">
    <property type="entry name" value="Bet v1-like"/>
    <property type="match status" value="1"/>
</dbReference>
<keyword evidence="1" id="KW-1133">Transmembrane helix</keyword>
<keyword evidence="3" id="KW-1185">Reference proteome</keyword>
<keyword evidence="1" id="KW-0472">Membrane</keyword>
<organism evidence="2 3">
    <name type="scientific">Hyella patelloides LEGE 07179</name>
    <dbReference type="NCBI Taxonomy" id="945734"/>
    <lineage>
        <taxon>Bacteria</taxon>
        <taxon>Bacillati</taxon>
        <taxon>Cyanobacteriota</taxon>
        <taxon>Cyanophyceae</taxon>
        <taxon>Pleurocapsales</taxon>
        <taxon>Hyellaceae</taxon>
        <taxon>Hyella</taxon>
    </lineage>
</organism>
<dbReference type="InterPro" id="IPR023393">
    <property type="entry name" value="START-like_dom_sf"/>
</dbReference>
<keyword evidence="1" id="KW-0812">Transmembrane</keyword>
<name>A0A563VQK1_9CYAN</name>
<feature type="transmembrane region" description="Helical" evidence="1">
    <location>
        <begin position="119"/>
        <end position="141"/>
    </location>
</feature>
<evidence type="ECO:0000313" key="3">
    <source>
        <dbReference type="Proteomes" id="UP000320055"/>
    </source>
</evidence>
<sequence>MAKAIAYKSFLDNSIIKETLMNNSLPLRIALIANAAFSFTCVMLMVFKSSLVGEMLGIQAPLVLQVVGTGLAIFAVDLLHQATKSRIATWRALYASTGDFIWVLATLVLLVLFPNTLSSSGHLLAIAVSVTVLTFGAWQLWAIERTYKLPTNEYRLCVPVYVNAPADEMWNAIGNLGDIKKYAPSLKRSLILDGKTPGVGAVRMCEDYTGKRWSEECVKFENGRSLILRFVSEAPDFPFPVQTMRGGWEIVSGDRETQIIVWWELMPKPKYLAPIILPLLAFQADRDLPKIIQNMAADVLGNTSKSISQETLRAIAYILPQFC</sequence>
<protein>
    <recommendedName>
        <fullName evidence="4">Polyketide cyclase / dehydrase and lipid transport</fullName>
    </recommendedName>
</protein>
<evidence type="ECO:0000313" key="2">
    <source>
        <dbReference type="EMBL" id="VEP13674.1"/>
    </source>
</evidence>
<dbReference type="Pfam" id="PF10604">
    <property type="entry name" value="Polyketide_cyc2"/>
    <property type="match status" value="1"/>
</dbReference>
<feature type="transmembrane region" description="Helical" evidence="1">
    <location>
        <begin position="25"/>
        <end position="46"/>
    </location>
</feature>
<dbReference type="Proteomes" id="UP000320055">
    <property type="component" value="Unassembled WGS sequence"/>
</dbReference>
<proteinExistence type="predicted"/>
<accession>A0A563VQK1</accession>
<dbReference type="InterPro" id="IPR019587">
    <property type="entry name" value="Polyketide_cyclase/dehydratase"/>
</dbReference>
<gene>
    <name evidence="2" type="ORF">H1P_2100007</name>
</gene>
<feature type="transmembrane region" description="Helical" evidence="1">
    <location>
        <begin position="58"/>
        <end position="80"/>
    </location>
</feature>
<dbReference type="AlphaFoldDB" id="A0A563VQK1"/>
<feature type="transmembrane region" description="Helical" evidence="1">
    <location>
        <begin position="92"/>
        <end position="113"/>
    </location>
</feature>